<proteinExistence type="predicted"/>
<gene>
    <name evidence="1" type="ORF">C0Q70_20284</name>
</gene>
<dbReference type="OrthoDB" id="10030815at2759"/>
<comment type="caution">
    <text evidence="1">The sequence shown here is derived from an EMBL/GenBank/DDBJ whole genome shotgun (WGS) entry which is preliminary data.</text>
</comment>
<accession>A0A2T7NF38</accession>
<dbReference type="EMBL" id="PZQS01000013">
    <property type="protein sequence ID" value="PVD19793.1"/>
    <property type="molecule type" value="Genomic_DNA"/>
</dbReference>
<dbReference type="AlphaFoldDB" id="A0A2T7NF38"/>
<organism evidence="1 2">
    <name type="scientific">Pomacea canaliculata</name>
    <name type="common">Golden apple snail</name>
    <dbReference type="NCBI Taxonomy" id="400727"/>
    <lineage>
        <taxon>Eukaryota</taxon>
        <taxon>Metazoa</taxon>
        <taxon>Spiralia</taxon>
        <taxon>Lophotrochozoa</taxon>
        <taxon>Mollusca</taxon>
        <taxon>Gastropoda</taxon>
        <taxon>Caenogastropoda</taxon>
        <taxon>Architaenioglossa</taxon>
        <taxon>Ampullarioidea</taxon>
        <taxon>Ampullariidae</taxon>
        <taxon>Pomacea</taxon>
    </lineage>
</organism>
<keyword evidence="2" id="KW-1185">Reference proteome</keyword>
<protein>
    <submittedName>
        <fullName evidence="1">Uncharacterized protein</fullName>
    </submittedName>
</protein>
<evidence type="ECO:0000313" key="1">
    <source>
        <dbReference type="EMBL" id="PVD19793.1"/>
    </source>
</evidence>
<evidence type="ECO:0000313" key="2">
    <source>
        <dbReference type="Proteomes" id="UP000245119"/>
    </source>
</evidence>
<sequence length="140" mass="16350">MAPKSQVGAQSLRQQFRPANHNGMFQSDWQTIFTAELHAILLWPNIITNEELLRGTETESITTQVQQRRWRWIGHVLRQQTADLSRVDLRWTPDGRRKRGRPKETWRRTVEREMKGKGWTWGHLEARAGFSRSTSVADSG</sequence>
<name>A0A2T7NF38_POMCA</name>
<dbReference type="Proteomes" id="UP000245119">
    <property type="component" value="Linkage Group LG13"/>
</dbReference>
<reference evidence="1 2" key="1">
    <citation type="submission" date="2018-04" db="EMBL/GenBank/DDBJ databases">
        <title>The genome of golden apple snail Pomacea canaliculata provides insight into stress tolerance and invasive adaptation.</title>
        <authorList>
            <person name="Liu C."/>
            <person name="Liu B."/>
            <person name="Ren Y."/>
            <person name="Zhang Y."/>
            <person name="Wang H."/>
            <person name="Li S."/>
            <person name="Jiang F."/>
            <person name="Yin L."/>
            <person name="Zhang G."/>
            <person name="Qian W."/>
            <person name="Fan W."/>
        </authorList>
    </citation>
    <scope>NUCLEOTIDE SEQUENCE [LARGE SCALE GENOMIC DNA]</scope>
    <source>
        <strain evidence="1">SZHN2017</strain>
        <tissue evidence="1">Muscle</tissue>
    </source>
</reference>